<gene>
    <name evidence="1" type="ORF">P171DRAFT_116056</name>
</gene>
<sequence>MQNSNFWPNTSQHGRGVEIASFKPRRVSQALGFPLRPPTTCLVLAFYSPIRALFHVSPPHRTSLILLHRL</sequence>
<dbReference type="EMBL" id="MU001508">
    <property type="protein sequence ID" value="KAF2439994.1"/>
    <property type="molecule type" value="Genomic_DNA"/>
</dbReference>
<name>A0A9P4PBC9_9PLEO</name>
<proteinExistence type="predicted"/>
<dbReference type="AlphaFoldDB" id="A0A9P4PBC9"/>
<organism evidence="1 2">
    <name type="scientific">Karstenula rhodostoma CBS 690.94</name>
    <dbReference type="NCBI Taxonomy" id="1392251"/>
    <lineage>
        <taxon>Eukaryota</taxon>
        <taxon>Fungi</taxon>
        <taxon>Dikarya</taxon>
        <taxon>Ascomycota</taxon>
        <taxon>Pezizomycotina</taxon>
        <taxon>Dothideomycetes</taxon>
        <taxon>Pleosporomycetidae</taxon>
        <taxon>Pleosporales</taxon>
        <taxon>Massarineae</taxon>
        <taxon>Didymosphaeriaceae</taxon>
        <taxon>Karstenula</taxon>
    </lineage>
</organism>
<evidence type="ECO:0000313" key="2">
    <source>
        <dbReference type="Proteomes" id="UP000799764"/>
    </source>
</evidence>
<dbReference type="Proteomes" id="UP000799764">
    <property type="component" value="Unassembled WGS sequence"/>
</dbReference>
<comment type="caution">
    <text evidence="1">The sequence shown here is derived from an EMBL/GenBank/DDBJ whole genome shotgun (WGS) entry which is preliminary data.</text>
</comment>
<evidence type="ECO:0000313" key="1">
    <source>
        <dbReference type="EMBL" id="KAF2439994.1"/>
    </source>
</evidence>
<protein>
    <submittedName>
        <fullName evidence="1">Uncharacterized protein</fullName>
    </submittedName>
</protein>
<reference evidence="1" key="1">
    <citation type="journal article" date="2020" name="Stud. Mycol.">
        <title>101 Dothideomycetes genomes: a test case for predicting lifestyles and emergence of pathogens.</title>
        <authorList>
            <person name="Haridas S."/>
            <person name="Albert R."/>
            <person name="Binder M."/>
            <person name="Bloem J."/>
            <person name="Labutti K."/>
            <person name="Salamov A."/>
            <person name="Andreopoulos B."/>
            <person name="Baker S."/>
            <person name="Barry K."/>
            <person name="Bills G."/>
            <person name="Bluhm B."/>
            <person name="Cannon C."/>
            <person name="Castanera R."/>
            <person name="Culley D."/>
            <person name="Daum C."/>
            <person name="Ezra D."/>
            <person name="Gonzalez J."/>
            <person name="Henrissat B."/>
            <person name="Kuo A."/>
            <person name="Liang C."/>
            <person name="Lipzen A."/>
            <person name="Lutzoni F."/>
            <person name="Magnuson J."/>
            <person name="Mondo S."/>
            <person name="Nolan M."/>
            <person name="Ohm R."/>
            <person name="Pangilinan J."/>
            <person name="Park H.-J."/>
            <person name="Ramirez L."/>
            <person name="Alfaro M."/>
            <person name="Sun H."/>
            <person name="Tritt A."/>
            <person name="Yoshinaga Y."/>
            <person name="Zwiers L.-H."/>
            <person name="Turgeon B."/>
            <person name="Goodwin S."/>
            <person name="Spatafora J."/>
            <person name="Crous P."/>
            <person name="Grigoriev I."/>
        </authorList>
    </citation>
    <scope>NUCLEOTIDE SEQUENCE</scope>
    <source>
        <strain evidence="1">CBS 690.94</strain>
    </source>
</reference>
<keyword evidence="2" id="KW-1185">Reference proteome</keyword>
<accession>A0A9P4PBC9</accession>